<accession>A0AAE3L266</accession>
<evidence type="ECO:0000313" key="3">
    <source>
        <dbReference type="EMBL" id="MCS3904570.1"/>
    </source>
</evidence>
<dbReference type="Gene3D" id="1.20.120.910">
    <property type="entry name" value="DksA, coiled-coil domain"/>
    <property type="match status" value="1"/>
</dbReference>
<comment type="caution">
    <text evidence="3">The sequence shown here is derived from an EMBL/GenBank/DDBJ whole genome shotgun (WGS) entry which is preliminary data.</text>
</comment>
<dbReference type="Pfam" id="PF21173">
    <property type="entry name" value="DksA-like_N"/>
    <property type="match status" value="1"/>
</dbReference>
<feature type="coiled-coil region" evidence="1">
    <location>
        <begin position="1"/>
        <end position="67"/>
    </location>
</feature>
<dbReference type="RefSeq" id="WP_259057741.1">
    <property type="nucleotide sequence ID" value="NZ_JANUCT010000027.1"/>
</dbReference>
<dbReference type="EMBL" id="JANUCT010000027">
    <property type="protein sequence ID" value="MCS3904570.1"/>
    <property type="molecule type" value="Genomic_DNA"/>
</dbReference>
<sequence>MSQHDEDRAALQRQREELQARIDAIKSDYAGGLDADFEEQAQQLENAEVLEALLKQAYEELAQIDRQLDKLNR</sequence>
<keyword evidence="4" id="KW-1185">Reference proteome</keyword>
<proteinExistence type="predicted"/>
<keyword evidence="1" id="KW-0175">Coiled coil</keyword>
<evidence type="ECO:0000256" key="1">
    <source>
        <dbReference type="SAM" id="Coils"/>
    </source>
</evidence>
<evidence type="ECO:0000313" key="4">
    <source>
        <dbReference type="Proteomes" id="UP001204445"/>
    </source>
</evidence>
<dbReference type="InterPro" id="IPR048487">
    <property type="entry name" value="DksA-like_N"/>
</dbReference>
<feature type="domain" description="DnaK suppressor protein-like N-terminal" evidence="2">
    <location>
        <begin position="9"/>
        <end position="69"/>
    </location>
</feature>
<name>A0AAE3L266_9GAMM</name>
<dbReference type="AlphaFoldDB" id="A0AAE3L266"/>
<protein>
    <submittedName>
        <fullName evidence="3">RNA polymerase-binding transcription factor DksA</fullName>
    </submittedName>
</protein>
<evidence type="ECO:0000259" key="2">
    <source>
        <dbReference type="Pfam" id="PF21173"/>
    </source>
</evidence>
<organism evidence="3 4">
    <name type="scientific">Methylohalomonas lacus</name>
    <dbReference type="NCBI Taxonomy" id="398773"/>
    <lineage>
        <taxon>Bacteria</taxon>
        <taxon>Pseudomonadati</taxon>
        <taxon>Pseudomonadota</taxon>
        <taxon>Gammaproteobacteria</taxon>
        <taxon>Methylohalomonadales</taxon>
        <taxon>Methylohalomonadaceae</taxon>
        <taxon>Methylohalomonas</taxon>
    </lineage>
</organism>
<gene>
    <name evidence="3" type="ORF">J2T55_002609</name>
</gene>
<reference evidence="3" key="1">
    <citation type="submission" date="2022-08" db="EMBL/GenBank/DDBJ databases">
        <title>Genomic Encyclopedia of Type Strains, Phase III (KMG-III): the genomes of soil and plant-associated and newly described type strains.</title>
        <authorList>
            <person name="Whitman W."/>
        </authorList>
    </citation>
    <scope>NUCLEOTIDE SEQUENCE</scope>
    <source>
        <strain evidence="3">HMT 1</strain>
    </source>
</reference>
<dbReference type="Proteomes" id="UP001204445">
    <property type="component" value="Unassembled WGS sequence"/>
</dbReference>